<accession>A0A8J7VW57</accession>
<gene>
    <name evidence="10" type="primary">flgE</name>
    <name evidence="11" type="ORF">KB893_008615</name>
    <name evidence="10" type="ORF">KB893_10460</name>
</gene>
<dbReference type="PROSITE" id="PS00588">
    <property type="entry name" value="FLAGELLA_BB_ROD"/>
    <property type="match status" value="1"/>
</dbReference>
<keyword evidence="4 5" id="KW-0975">Bacterial flagellum</keyword>
<feature type="domain" description="Flagellar hook protein FlgE D2" evidence="8">
    <location>
        <begin position="162"/>
        <end position="285"/>
    </location>
</feature>
<evidence type="ECO:0000313" key="12">
    <source>
        <dbReference type="Proteomes" id="UP000675747"/>
    </source>
</evidence>
<dbReference type="EMBL" id="JAGQFT010000085">
    <property type="protein sequence ID" value="MBR0562934.1"/>
    <property type="molecule type" value="Genomic_DNA"/>
</dbReference>
<proteinExistence type="inferred from homology"/>
<keyword evidence="10" id="KW-0969">Cilium</keyword>
<dbReference type="InterPro" id="IPR053967">
    <property type="entry name" value="LlgE_F_G-like_D1"/>
</dbReference>
<evidence type="ECO:0000256" key="4">
    <source>
        <dbReference type="ARBA" id="ARBA00023143"/>
    </source>
</evidence>
<feature type="domain" description="Flagellar basal-body/hook protein C-terminal" evidence="7">
    <location>
        <begin position="359"/>
        <end position="403"/>
    </location>
</feature>
<dbReference type="GO" id="GO:0071978">
    <property type="term" value="P:bacterial-type flagellum-dependent swarming motility"/>
    <property type="evidence" value="ECO:0007669"/>
    <property type="project" value="TreeGrafter"/>
</dbReference>
<dbReference type="InterPro" id="IPR001444">
    <property type="entry name" value="Flag_bb_rod_N"/>
</dbReference>
<reference evidence="11 12" key="1">
    <citation type="journal article" date="2021" name="Microbiol. Resour. Announc.">
        <title>Draft Genome Sequence of Coralloluteibacterium stylophorae LMG 29479T.</title>
        <authorList>
            <person name="Karlyshev A.V."/>
            <person name="Kudryashova E.B."/>
            <person name="Ariskina E.V."/>
            <person name="Conroy A.P."/>
            <person name="Abidueva E.Y."/>
        </authorList>
    </citation>
    <scope>NUCLEOTIDE SEQUENCE [LARGE SCALE GENOMIC DNA]</scope>
    <source>
        <strain evidence="11 12">LMG 29479</strain>
    </source>
</reference>
<dbReference type="Pfam" id="PF22692">
    <property type="entry name" value="LlgE_F_G_D1"/>
    <property type="match status" value="1"/>
</dbReference>
<feature type="domain" description="Flagellar basal body rod protein N-terminal" evidence="6">
    <location>
        <begin position="3"/>
        <end position="33"/>
    </location>
</feature>
<dbReference type="GO" id="GO:0005829">
    <property type="term" value="C:cytosol"/>
    <property type="evidence" value="ECO:0007669"/>
    <property type="project" value="TreeGrafter"/>
</dbReference>
<evidence type="ECO:0000313" key="10">
    <source>
        <dbReference type="EMBL" id="MBR0562934.1"/>
    </source>
</evidence>
<dbReference type="InterPro" id="IPR019776">
    <property type="entry name" value="Flagellar_basal_body_rod_CS"/>
</dbReference>
<evidence type="ECO:0000256" key="1">
    <source>
        <dbReference type="ARBA" id="ARBA00004117"/>
    </source>
</evidence>
<evidence type="ECO:0000256" key="3">
    <source>
        <dbReference type="ARBA" id="ARBA00019015"/>
    </source>
</evidence>
<comment type="caution">
    <text evidence="10">The sequence shown here is derived from an EMBL/GenBank/DDBJ whole genome shotgun (WGS) entry which is preliminary data.</text>
</comment>
<dbReference type="InterPro" id="IPR037058">
    <property type="entry name" value="Falgellar_hook_FlgE_sf"/>
</dbReference>
<dbReference type="InterPro" id="IPR037925">
    <property type="entry name" value="FlgE/F/G-like"/>
</dbReference>
<evidence type="ECO:0000259" key="8">
    <source>
        <dbReference type="Pfam" id="PF07559"/>
    </source>
</evidence>
<dbReference type="AlphaFoldDB" id="A0A8J7VW57"/>
<protein>
    <recommendedName>
        <fullName evidence="3 5">Flagellar hook protein FlgE</fullName>
    </recommendedName>
</protein>
<dbReference type="Gene3D" id="2.60.98.20">
    <property type="entry name" value="Flagellar hook protein FlgE"/>
    <property type="match status" value="1"/>
</dbReference>
<dbReference type="GO" id="GO:0009425">
    <property type="term" value="C:bacterial-type flagellum basal body"/>
    <property type="evidence" value="ECO:0007669"/>
    <property type="project" value="UniProtKB-SubCell"/>
</dbReference>
<organism evidence="10">
    <name type="scientific">Coralloluteibacterium stylophorae</name>
    <dbReference type="NCBI Taxonomy" id="1776034"/>
    <lineage>
        <taxon>Bacteria</taxon>
        <taxon>Pseudomonadati</taxon>
        <taxon>Pseudomonadota</taxon>
        <taxon>Gammaproteobacteria</taxon>
        <taxon>Lysobacterales</taxon>
        <taxon>Lysobacteraceae</taxon>
        <taxon>Coralloluteibacterium</taxon>
    </lineage>
</organism>
<reference evidence="10" key="2">
    <citation type="submission" date="2021-04" db="EMBL/GenBank/DDBJ databases">
        <authorList>
            <person name="Karlyshev A.V."/>
        </authorList>
    </citation>
    <scope>NUCLEOTIDE SEQUENCE</scope>
    <source>
        <strain evidence="10">LMG 29479</strain>
    </source>
</reference>
<comment type="function">
    <text evidence="5">A flexible structure which links the flagellar filament to the drive apparatus in the basal body.</text>
</comment>
<keyword evidence="10" id="KW-0966">Cell projection</keyword>
<name>A0A8J7VW57_9GAMM</name>
<dbReference type="NCBIfam" id="NF004238">
    <property type="entry name" value="PRK05682.1-1"/>
    <property type="match status" value="1"/>
</dbReference>
<dbReference type="GO" id="GO:0009424">
    <property type="term" value="C:bacterial-type flagellum hook"/>
    <property type="evidence" value="ECO:0007669"/>
    <property type="project" value="TreeGrafter"/>
</dbReference>
<dbReference type="InterPro" id="IPR020013">
    <property type="entry name" value="Flagellar_FlgE/F/G"/>
</dbReference>
<dbReference type="PANTHER" id="PTHR30435:SF1">
    <property type="entry name" value="FLAGELLAR HOOK PROTEIN FLGE"/>
    <property type="match status" value="1"/>
</dbReference>
<evidence type="ECO:0000313" key="11">
    <source>
        <dbReference type="EMBL" id="MBS7457197.1"/>
    </source>
</evidence>
<comment type="similarity">
    <text evidence="2 5">Belongs to the flagella basal body rod proteins family.</text>
</comment>
<dbReference type="RefSeq" id="WP_211926857.1">
    <property type="nucleotide sequence ID" value="NZ_JAGQFT020000005.1"/>
</dbReference>
<dbReference type="Pfam" id="PF00460">
    <property type="entry name" value="Flg_bb_rod"/>
    <property type="match status" value="1"/>
</dbReference>
<evidence type="ECO:0000259" key="6">
    <source>
        <dbReference type="Pfam" id="PF00460"/>
    </source>
</evidence>
<dbReference type="InterPro" id="IPR011491">
    <property type="entry name" value="FlgE_D2"/>
</dbReference>
<dbReference type="InterPro" id="IPR010930">
    <property type="entry name" value="Flg_bb/hook_C_dom"/>
</dbReference>
<dbReference type="Proteomes" id="UP000675747">
    <property type="component" value="Unassembled WGS sequence"/>
</dbReference>
<dbReference type="Pfam" id="PF06429">
    <property type="entry name" value="Flg_bbr_C"/>
    <property type="match status" value="1"/>
</dbReference>
<dbReference type="NCBIfam" id="TIGR03506">
    <property type="entry name" value="FlgEFG_subfam"/>
    <property type="match status" value="1"/>
</dbReference>
<evidence type="ECO:0000256" key="2">
    <source>
        <dbReference type="ARBA" id="ARBA00009677"/>
    </source>
</evidence>
<keyword evidence="12" id="KW-1185">Reference proteome</keyword>
<keyword evidence="10" id="KW-0282">Flagellum</keyword>
<feature type="domain" description="Flagellar hook protein FlgE/F/G-like D1" evidence="9">
    <location>
        <begin position="83"/>
        <end position="132"/>
    </location>
</feature>
<evidence type="ECO:0000256" key="5">
    <source>
        <dbReference type="RuleBase" id="RU362116"/>
    </source>
</evidence>
<dbReference type="Pfam" id="PF07559">
    <property type="entry name" value="FlgE_D2"/>
    <property type="match status" value="1"/>
</dbReference>
<evidence type="ECO:0000259" key="9">
    <source>
        <dbReference type="Pfam" id="PF22692"/>
    </source>
</evidence>
<dbReference type="SUPFAM" id="SSF117143">
    <property type="entry name" value="Flagellar hook protein flgE"/>
    <property type="match status" value="1"/>
</dbReference>
<dbReference type="EMBL" id="JAGQFT020000005">
    <property type="protein sequence ID" value="MBS7457197.1"/>
    <property type="molecule type" value="Genomic_DNA"/>
</dbReference>
<evidence type="ECO:0000259" key="7">
    <source>
        <dbReference type="Pfam" id="PF06429"/>
    </source>
</evidence>
<sequence>MSFRTSLSGMNAANADLNVTANNIANVNTTGFKESRAEFGDVFAVSPYGLARNAIGAGAKLTNVAQQFSQGNIDFTDRSLDMAISGEGFFTVADSSGLAYTRAGNFQTDNNGFVVTPTGQRLQVFPATADGTIETGRLADLQISTSDAPPRATDTVTLATTLPANAEAPVVTPFDPSNSKSFNKSTSLTVYDSLGVAHVQSFYYVKTDAPNTWELHTAIDGNIVGGATTLEYDESGALVAPADGEIALAGYQPANGAAMNLTLDVSDSAQYGEAFSVNGLSQNGYAMGRLSGIEIGQDGTAYARYSNGSSRALGQVAMTQFVNPQGLQALGDNLWAESSEAGTPRRGTAGSSDFGLVESGALEASNVDLTEQLVNMITAQRNFQANAQMVSTQDQITQSVINIR</sequence>
<comment type="subcellular location">
    <subcellularLocation>
        <location evidence="1 5">Bacterial flagellum basal body</location>
    </subcellularLocation>
</comment>
<dbReference type="PANTHER" id="PTHR30435">
    <property type="entry name" value="FLAGELLAR PROTEIN"/>
    <property type="match status" value="1"/>
</dbReference>